<evidence type="ECO:0000313" key="3">
    <source>
        <dbReference type="Proteomes" id="UP000051311"/>
    </source>
</evidence>
<dbReference type="RefSeq" id="WP_025005619.1">
    <property type="nucleotide sequence ID" value="NZ_AZEL01000047.1"/>
</dbReference>
<organism evidence="2 3">
    <name type="scientific">Lactobacillus gallinarum DSM 10532 = JCM 2011</name>
    <dbReference type="NCBI Taxonomy" id="1423748"/>
    <lineage>
        <taxon>Bacteria</taxon>
        <taxon>Bacillati</taxon>
        <taxon>Bacillota</taxon>
        <taxon>Bacilli</taxon>
        <taxon>Lactobacillales</taxon>
        <taxon>Lactobacillaceae</taxon>
        <taxon>Lactobacillus</taxon>
    </lineage>
</organism>
<sequence length="286" mass="33360">MNKKYIRLVYFALLAALLFPIITFWLADSFQINVINGLLMIFVLAIFVGLFSASYLVSWLIIILTTVAVAFLLLGYVVMASTEKTFLIIAFPVEAILLSVVRHHILDWSIVSGRESYAKRLIGHYDLNVKLQTYYNASKFYEDYLRKMKRYPDMNIWVNAELISWEHHQQVEEHHPRYHAKLLREIAKILKETRLRCECIYYTGDGKFLILSPRVTDEMYKELDEQAYIALQKLDTGIPLTLKVATQRVGLQNCEKFSDLDKLLKHLERGLETDIIVEYLKADQND</sequence>
<keyword evidence="1" id="KW-0472">Membrane</keyword>
<reference evidence="2 3" key="1">
    <citation type="journal article" date="2015" name="Genome Announc.">
        <title>Expanding the biotechnology potential of lactobacilli through comparative genomics of 213 strains and associated genera.</title>
        <authorList>
            <person name="Sun Z."/>
            <person name="Harris H.M."/>
            <person name="McCann A."/>
            <person name="Guo C."/>
            <person name="Argimon S."/>
            <person name="Zhang W."/>
            <person name="Yang X."/>
            <person name="Jeffery I.B."/>
            <person name="Cooney J.C."/>
            <person name="Kagawa T.F."/>
            <person name="Liu W."/>
            <person name="Song Y."/>
            <person name="Salvetti E."/>
            <person name="Wrobel A."/>
            <person name="Rasinkangas P."/>
            <person name="Parkhill J."/>
            <person name="Rea M.C."/>
            <person name="O'Sullivan O."/>
            <person name="Ritari J."/>
            <person name="Douillard F.P."/>
            <person name="Paul Ross R."/>
            <person name="Yang R."/>
            <person name="Briner A.E."/>
            <person name="Felis G.E."/>
            <person name="de Vos W.M."/>
            <person name="Barrangou R."/>
            <person name="Klaenhammer T.R."/>
            <person name="Caufield P.W."/>
            <person name="Cui Y."/>
            <person name="Zhang H."/>
            <person name="O'Toole P.W."/>
        </authorList>
    </citation>
    <scope>NUCLEOTIDE SEQUENCE [LARGE SCALE GENOMIC DNA]</scope>
    <source>
        <strain evidence="2 3">DSM 10532</strain>
    </source>
</reference>
<proteinExistence type="predicted"/>
<evidence type="ECO:0000256" key="1">
    <source>
        <dbReference type="SAM" id="Phobius"/>
    </source>
</evidence>
<evidence type="ECO:0008006" key="4">
    <source>
        <dbReference type="Google" id="ProtNLM"/>
    </source>
</evidence>
<comment type="caution">
    <text evidence="2">The sequence shown here is derived from an EMBL/GenBank/DDBJ whole genome shotgun (WGS) entry which is preliminary data.</text>
</comment>
<accession>A0A0R1NUS6</accession>
<dbReference type="OrthoDB" id="2147406at2"/>
<keyword evidence="1" id="KW-0812">Transmembrane</keyword>
<keyword evidence="1" id="KW-1133">Transmembrane helix</keyword>
<feature type="transmembrane region" description="Helical" evidence="1">
    <location>
        <begin position="34"/>
        <end position="53"/>
    </location>
</feature>
<dbReference type="STRING" id="1423748.FC37_GL001374"/>
<feature type="transmembrane region" description="Helical" evidence="1">
    <location>
        <begin position="6"/>
        <end position="27"/>
    </location>
</feature>
<dbReference type="Proteomes" id="UP000051311">
    <property type="component" value="Unassembled WGS sequence"/>
</dbReference>
<dbReference type="EMBL" id="AZEL01000047">
    <property type="protein sequence ID" value="KRL21290.1"/>
    <property type="molecule type" value="Genomic_DNA"/>
</dbReference>
<gene>
    <name evidence="2" type="ORF">FC37_GL001374</name>
</gene>
<feature type="transmembrane region" description="Helical" evidence="1">
    <location>
        <begin position="59"/>
        <end position="79"/>
    </location>
</feature>
<dbReference type="PATRIC" id="fig|1423748.3.peg.1436"/>
<dbReference type="AlphaFoldDB" id="A0A0R1NUS6"/>
<dbReference type="eggNOG" id="ENOG5033TBR">
    <property type="taxonomic scope" value="Bacteria"/>
</dbReference>
<protein>
    <recommendedName>
        <fullName evidence="4">GGDEF domain-containing protein</fullName>
    </recommendedName>
</protein>
<name>A0A0R1NUS6_9LACO</name>
<evidence type="ECO:0000313" key="2">
    <source>
        <dbReference type="EMBL" id="KRL21290.1"/>
    </source>
</evidence>